<dbReference type="RefSeq" id="WP_153586369.1">
    <property type="nucleotide sequence ID" value="NZ_WJBU01000019.1"/>
</dbReference>
<keyword evidence="8" id="KW-1185">Reference proteome</keyword>
<keyword evidence="3 6" id="KW-0812">Transmembrane</keyword>
<comment type="subcellular location">
    <subcellularLocation>
        <location evidence="1">Cell membrane</location>
        <topology evidence="1">Multi-pass membrane protein</topology>
    </subcellularLocation>
</comment>
<evidence type="ECO:0000313" key="8">
    <source>
        <dbReference type="Proteomes" id="UP000487350"/>
    </source>
</evidence>
<proteinExistence type="predicted"/>
<dbReference type="Proteomes" id="UP000487350">
    <property type="component" value="Unassembled WGS sequence"/>
</dbReference>
<gene>
    <name evidence="7" type="ORF">GHT07_17390</name>
</gene>
<dbReference type="Pfam" id="PF03899">
    <property type="entry name" value="ATP-synt_I"/>
    <property type="match status" value="1"/>
</dbReference>
<feature type="transmembrane region" description="Helical" evidence="6">
    <location>
        <begin position="65"/>
        <end position="87"/>
    </location>
</feature>
<dbReference type="AlphaFoldDB" id="A0A844B7A7"/>
<name>A0A844B7A7_9BURK</name>
<evidence type="ECO:0000256" key="1">
    <source>
        <dbReference type="ARBA" id="ARBA00004651"/>
    </source>
</evidence>
<evidence type="ECO:0000313" key="7">
    <source>
        <dbReference type="EMBL" id="MRD49053.1"/>
    </source>
</evidence>
<feature type="transmembrane region" description="Helical" evidence="6">
    <location>
        <begin position="127"/>
        <end position="147"/>
    </location>
</feature>
<keyword evidence="4 6" id="KW-1133">Transmembrane helix</keyword>
<keyword evidence="2" id="KW-1003">Cell membrane</keyword>
<comment type="caution">
    <text evidence="7">The sequence shown here is derived from an EMBL/GenBank/DDBJ whole genome shotgun (WGS) entry which is preliminary data.</text>
</comment>
<dbReference type="InterPro" id="IPR005598">
    <property type="entry name" value="ATP_synth_I"/>
</dbReference>
<protein>
    <submittedName>
        <fullName evidence="7">ATP synthase subunit I</fullName>
    </submittedName>
</protein>
<accession>A0A844B7A7</accession>
<feature type="transmembrane region" description="Helical" evidence="6">
    <location>
        <begin position="38"/>
        <end position="59"/>
    </location>
</feature>
<dbReference type="EMBL" id="WJBU01000019">
    <property type="protein sequence ID" value="MRD49053.1"/>
    <property type="molecule type" value="Genomic_DNA"/>
</dbReference>
<sequence>MKTIAPLTDEDVDRAPPFRKLSAQEAKLLRERNPQIKLWKVLAGQVVVGALVAVAAWGWTGKLEAGVSAAYGALAVVIPAAIFARGLTGRFASLNAGSAAVAFMVWEMVKLLLTVAMLVMAPKVVVGLSWPALLAGLILTVKIYWVVMLAPAKRAAPSETRVS</sequence>
<evidence type="ECO:0000256" key="5">
    <source>
        <dbReference type="ARBA" id="ARBA00023136"/>
    </source>
</evidence>
<organism evidence="7 8">
    <name type="scientific">Caenimonas koreensis DSM 17982</name>
    <dbReference type="NCBI Taxonomy" id="1121255"/>
    <lineage>
        <taxon>Bacteria</taxon>
        <taxon>Pseudomonadati</taxon>
        <taxon>Pseudomonadota</taxon>
        <taxon>Betaproteobacteria</taxon>
        <taxon>Burkholderiales</taxon>
        <taxon>Comamonadaceae</taxon>
        <taxon>Caenimonas</taxon>
    </lineage>
</organism>
<evidence type="ECO:0000256" key="3">
    <source>
        <dbReference type="ARBA" id="ARBA00022692"/>
    </source>
</evidence>
<evidence type="ECO:0000256" key="4">
    <source>
        <dbReference type="ARBA" id="ARBA00022989"/>
    </source>
</evidence>
<dbReference type="OrthoDB" id="9154947at2"/>
<evidence type="ECO:0000256" key="6">
    <source>
        <dbReference type="SAM" id="Phobius"/>
    </source>
</evidence>
<dbReference type="GO" id="GO:0005886">
    <property type="term" value="C:plasma membrane"/>
    <property type="evidence" value="ECO:0007669"/>
    <property type="project" value="UniProtKB-SubCell"/>
</dbReference>
<reference evidence="7 8" key="1">
    <citation type="submission" date="2019-11" db="EMBL/GenBank/DDBJ databases">
        <title>Caenimonas koreensis gen. nov., sp. nov., isolated from activated sludge.</title>
        <authorList>
            <person name="Seung H.R."/>
        </authorList>
    </citation>
    <scope>NUCLEOTIDE SEQUENCE [LARGE SCALE GENOMIC DNA]</scope>
    <source>
        <strain evidence="7 8">EMB320</strain>
    </source>
</reference>
<keyword evidence="5 6" id="KW-0472">Membrane</keyword>
<feature type="transmembrane region" description="Helical" evidence="6">
    <location>
        <begin position="99"/>
        <end position="121"/>
    </location>
</feature>
<evidence type="ECO:0000256" key="2">
    <source>
        <dbReference type="ARBA" id="ARBA00022475"/>
    </source>
</evidence>